<gene>
    <name evidence="7" type="ORF">SAMN05421647_102531</name>
</gene>
<evidence type="ECO:0000313" key="8">
    <source>
        <dbReference type="Proteomes" id="UP000186895"/>
    </source>
</evidence>
<dbReference type="Pfam" id="PF08281">
    <property type="entry name" value="Sigma70_r4_2"/>
    <property type="match status" value="1"/>
</dbReference>
<evidence type="ECO:0000313" key="7">
    <source>
        <dbReference type="EMBL" id="SIQ16438.1"/>
    </source>
</evidence>
<comment type="similarity">
    <text evidence="1">Belongs to the sigma-70 factor family. ECF subfamily.</text>
</comment>
<dbReference type="AlphaFoldDB" id="A0A1N6QIP1"/>
<keyword evidence="8" id="KW-1185">Reference proteome</keyword>
<dbReference type="EMBL" id="FTMN01000002">
    <property type="protein sequence ID" value="SIQ16438.1"/>
    <property type="molecule type" value="Genomic_DNA"/>
</dbReference>
<keyword evidence="3" id="KW-0731">Sigma factor</keyword>
<name>A0A1N6QIP1_9GAMM</name>
<dbReference type="STRING" id="49186.SAMN05421647_102531"/>
<dbReference type="eggNOG" id="COG1595">
    <property type="taxonomic scope" value="Bacteria"/>
</dbReference>
<dbReference type="SUPFAM" id="SSF88946">
    <property type="entry name" value="Sigma2 domain of RNA polymerase sigma factors"/>
    <property type="match status" value="1"/>
</dbReference>
<dbReference type="InterPro" id="IPR039425">
    <property type="entry name" value="RNA_pol_sigma-70-like"/>
</dbReference>
<evidence type="ECO:0000256" key="2">
    <source>
        <dbReference type="ARBA" id="ARBA00023015"/>
    </source>
</evidence>
<dbReference type="GO" id="GO:0016987">
    <property type="term" value="F:sigma factor activity"/>
    <property type="evidence" value="ECO:0007669"/>
    <property type="project" value="UniProtKB-KW"/>
</dbReference>
<dbReference type="NCBIfam" id="TIGR02937">
    <property type="entry name" value="sigma70-ECF"/>
    <property type="match status" value="1"/>
</dbReference>
<dbReference type="PANTHER" id="PTHR43133">
    <property type="entry name" value="RNA POLYMERASE ECF-TYPE SIGMA FACTO"/>
    <property type="match status" value="1"/>
</dbReference>
<accession>A0A1N6QIP1</accession>
<dbReference type="InterPro" id="IPR014284">
    <property type="entry name" value="RNA_pol_sigma-70_dom"/>
</dbReference>
<evidence type="ECO:0000256" key="4">
    <source>
        <dbReference type="ARBA" id="ARBA00023163"/>
    </source>
</evidence>
<evidence type="ECO:0000256" key="1">
    <source>
        <dbReference type="ARBA" id="ARBA00010641"/>
    </source>
</evidence>
<dbReference type="Pfam" id="PF04542">
    <property type="entry name" value="Sigma70_r2"/>
    <property type="match status" value="1"/>
</dbReference>
<dbReference type="Gene3D" id="1.10.1740.10">
    <property type="match status" value="1"/>
</dbReference>
<dbReference type="GO" id="GO:0003677">
    <property type="term" value="F:DNA binding"/>
    <property type="evidence" value="ECO:0007669"/>
    <property type="project" value="InterPro"/>
</dbReference>
<dbReference type="InterPro" id="IPR013324">
    <property type="entry name" value="RNA_pol_sigma_r3/r4-like"/>
</dbReference>
<dbReference type="Gene3D" id="1.10.10.10">
    <property type="entry name" value="Winged helix-like DNA-binding domain superfamily/Winged helix DNA-binding domain"/>
    <property type="match status" value="1"/>
</dbReference>
<evidence type="ECO:0000256" key="3">
    <source>
        <dbReference type="ARBA" id="ARBA00023082"/>
    </source>
</evidence>
<dbReference type="InterPro" id="IPR007627">
    <property type="entry name" value="RNA_pol_sigma70_r2"/>
</dbReference>
<keyword evidence="2" id="KW-0805">Transcription regulation</keyword>
<dbReference type="SUPFAM" id="SSF88659">
    <property type="entry name" value="Sigma3 and sigma4 domains of RNA polymerase sigma factors"/>
    <property type="match status" value="1"/>
</dbReference>
<keyword evidence="4" id="KW-0804">Transcription</keyword>
<evidence type="ECO:0000259" key="5">
    <source>
        <dbReference type="Pfam" id="PF04542"/>
    </source>
</evidence>
<dbReference type="InterPro" id="IPR013249">
    <property type="entry name" value="RNA_pol_sigma70_r4_t2"/>
</dbReference>
<proteinExistence type="inferred from homology"/>
<dbReference type="InterPro" id="IPR013325">
    <property type="entry name" value="RNA_pol_sigma_r2"/>
</dbReference>
<dbReference type="GO" id="GO:0006352">
    <property type="term" value="P:DNA-templated transcription initiation"/>
    <property type="evidence" value="ECO:0007669"/>
    <property type="project" value="InterPro"/>
</dbReference>
<evidence type="ECO:0000259" key="6">
    <source>
        <dbReference type="Pfam" id="PF08281"/>
    </source>
</evidence>
<feature type="domain" description="RNA polymerase sigma factor 70 region 4 type 2" evidence="6">
    <location>
        <begin position="90"/>
        <end position="141"/>
    </location>
</feature>
<dbReference type="InterPro" id="IPR036388">
    <property type="entry name" value="WH-like_DNA-bd_sf"/>
</dbReference>
<dbReference type="Proteomes" id="UP000186895">
    <property type="component" value="Unassembled WGS sequence"/>
</dbReference>
<organism evidence="7 8">
    <name type="scientific">Marinobacterium stanieri</name>
    <dbReference type="NCBI Taxonomy" id="49186"/>
    <lineage>
        <taxon>Bacteria</taxon>
        <taxon>Pseudomonadati</taxon>
        <taxon>Pseudomonadota</taxon>
        <taxon>Gammaproteobacteria</taxon>
        <taxon>Oceanospirillales</taxon>
        <taxon>Oceanospirillaceae</taxon>
        <taxon>Marinobacterium</taxon>
    </lineage>
</organism>
<reference evidence="7 8" key="1">
    <citation type="submission" date="2017-01" db="EMBL/GenBank/DDBJ databases">
        <authorList>
            <person name="Mah S.A."/>
            <person name="Swanson W.J."/>
            <person name="Moy G.W."/>
            <person name="Vacquier V.D."/>
        </authorList>
    </citation>
    <scope>NUCLEOTIDE SEQUENCE [LARGE SCALE GENOMIC DNA]</scope>
    <source>
        <strain evidence="7 8">DSM 7027</strain>
    </source>
</reference>
<sequence>MAIVRNQALAEDILHDLFVRVWTRADSFDAEGGNGQAWLSRMARNLALNTQRYAYREASLSTDQEMPELDAVLERLSHEPEPRSSRERHTLLDCLKQLDTEQRSAVVKAYVHGLTHSELASHLDKPLGTVKAWVQRSLIKLRECMS</sequence>
<feature type="domain" description="RNA polymerase sigma-70 region 2" evidence="5">
    <location>
        <begin position="3"/>
        <end position="53"/>
    </location>
</feature>
<protein>
    <submittedName>
        <fullName evidence="7">RNA polymerase sigma-70 factor, ECF subfamily</fullName>
    </submittedName>
</protein>
<dbReference type="PANTHER" id="PTHR43133:SF62">
    <property type="entry name" value="RNA POLYMERASE SIGMA FACTOR SIGZ"/>
    <property type="match status" value="1"/>
</dbReference>